<dbReference type="GO" id="GO:0016987">
    <property type="term" value="F:sigma factor activity"/>
    <property type="evidence" value="ECO:0007669"/>
    <property type="project" value="UniProtKB-KW"/>
</dbReference>
<reference evidence="6 7" key="1">
    <citation type="submission" date="2018-04" db="EMBL/GenBank/DDBJ databases">
        <title>Pedobacter chongqingensis sp. nov., isolated from a rottenly hemp rope.</title>
        <authorList>
            <person name="Cai Y."/>
        </authorList>
    </citation>
    <scope>NUCLEOTIDE SEQUENCE [LARGE SCALE GENOMIC DNA]</scope>
    <source>
        <strain evidence="6 7">FJ4-8</strain>
    </source>
</reference>
<dbReference type="GO" id="GO:0006352">
    <property type="term" value="P:DNA-templated transcription initiation"/>
    <property type="evidence" value="ECO:0007669"/>
    <property type="project" value="InterPro"/>
</dbReference>
<dbReference type="InterPro" id="IPR013325">
    <property type="entry name" value="RNA_pol_sigma_r2"/>
</dbReference>
<evidence type="ECO:0000313" key="6">
    <source>
        <dbReference type="EMBL" id="PWG79177.1"/>
    </source>
</evidence>
<dbReference type="InterPro" id="IPR014284">
    <property type="entry name" value="RNA_pol_sigma-70_dom"/>
</dbReference>
<dbReference type="InterPro" id="IPR014327">
    <property type="entry name" value="RNA_pol_sigma70_bacteroid"/>
</dbReference>
<dbReference type="InterPro" id="IPR000792">
    <property type="entry name" value="Tscrpt_reg_LuxR_C"/>
</dbReference>
<dbReference type="PANTHER" id="PTHR43133">
    <property type="entry name" value="RNA POLYMERASE ECF-TYPE SIGMA FACTO"/>
    <property type="match status" value="1"/>
</dbReference>
<dbReference type="SMART" id="SM00421">
    <property type="entry name" value="HTH_LUXR"/>
    <property type="match status" value="1"/>
</dbReference>
<dbReference type="Gene3D" id="1.10.10.10">
    <property type="entry name" value="Winged helix-like DNA-binding domain superfamily/Winged helix DNA-binding domain"/>
    <property type="match status" value="1"/>
</dbReference>
<protein>
    <submittedName>
        <fullName evidence="6">RNA polymerase subunit sigma-70</fullName>
    </submittedName>
</protein>
<keyword evidence="3" id="KW-0731">Sigma factor</keyword>
<dbReference type="Pfam" id="PF04542">
    <property type="entry name" value="Sigma70_r2"/>
    <property type="match status" value="1"/>
</dbReference>
<dbReference type="Proteomes" id="UP000245647">
    <property type="component" value="Unassembled WGS sequence"/>
</dbReference>
<dbReference type="InterPro" id="IPR013249">
    <property type="entry name" value="RNA_pol_sigma70_r4_t2"/>
</dbReference>
<evidence type="ECO:0000259" key="5">
    <source>
        <dbReference type="SMART" id="SM00421"/>
    </source>
</evidence>
<dbReference type="CDD" id="cd06171">
    <property type="entry name" value="Sigma70_r4"/>
    <property type="match status" value="1"/>
</dbReference>
<proteinExistence type="inferred from homology"/>
<dbReference type="InterPro" id="IPR039425">
    <property type="entry name" value="RNA_pol_sigma-70-like"/>
</dbReference>
<dbReference type="Pfam" id="PF08281">
    <property type="entry name" value="Sigma70_r4_2"/>
    <property type="match status" value="1"/>
</dbReference>
<dbReference type="RefSeq" id="WP_109417193.1">
    <property type="nucleotide sequence ID" value="NZ_QEAS01000016.1"/>
</dbReference>
<evidence type="ECO:0000256" key="1">
    <source>
        <dbReference type="ARBA" id="ARBA00010641"/>
    </source>
</evidence>
<accession>A0A2U2PCR2</accession>
<evidence type="ECO:0000256" key="3">
    <source>
        <dbReference type="ARBA" id="ARBA00023082"/>
    </source>
</evidence>
<dbReference type="Gene3D" id="1.10.1740.10">
    <property type="match status" value="1"/>
</dbReference>
<dbReference type="NCBIfam" id="TIGR02937">
    <property type="entry name" value="sigma70-ECF"/>
    <property type="match status" value="1"/>
</dbReference>
<dbReference type="InterPro" id="IPR007627">
    <property type="entry name" value="RNA_pol_sigma70_r2"/>
</dbReference>
<dbReference type="NCBIfam" id="TIGR02985">
    <property type="entry name" value="Sig70_bacteroi1"/>
    <property type="match status" value="1"/>
</dbReference>
<dbReference type="OrthoDB" id="659569at2"/>
<dbReference type="SUPFAM" id="SSF88946">
    <property type="entry name" value="Sigma2 domain of RNA polymerase sigma factors"/>
    <property type="match status" value="1"/>
</dbReference>
<gene>
    <name evidence="6" type="ORF">DDR33_17960</name>
</gene>
<dbReference type="InterPro" id="IPR013324">
    <property type="entry name" value="RNA_pol_sigma_r3/r4-like"/>
</dbReference>
<dbReference type="InterPro" id="IPR036388">
    <property type="entry name" value="WH-like_DNA-bd_sf"/>
</dbReference>
<dbReference type="EMBL" id="QEAS01000016">
    <property type="protein sequence ID" value="PWG79177.1"/>
    <property type="molecule type" value="Genomic_DNA"/>
</dbReference>
<keyword evidence="2" id="KW-0805">Transcription regulation</keyword>
<dbReference type="PANTHER" id="PTHR43133:SF46">
    <property type="entry name" value="RNA POLYMERASE SIGMA-70 FACTOR ECF SUBFAMILY"/>
    <property type="match status" value="1"/>
</dbReference>
<dbReference type="GO" id="GO:0003677">
    <property type="term" value="F:DNA binding"/>
    <property type="evidence" value="ECO:0007669"/>
    <property type="project" value="InterPro"/>
</dbReference>
<comment type="caution">
    <text evidence="6">The sequence shown here is derived from an EMBL/GenBank/DDBJ whole genome shotgun (WGS) entry which is preliminary data.</text>
</comment>
<dbReference type="AlphaFoldDB" id="A0A2U2PCR2"/>
<keyword evidence="4" id="KW-0804">Transcription</keyword>
<evidence type="ECO:0000256" key="2">
    <source>
        <dbReference type="ARBA" id="ARBA00023015"/>
    </source>
</evidence>
<evidence type="ECO:0000256" key="4">
    <source>
        <dbReference type="ARBA" id="ARBA00023163"/>
    </source>
</evidence>
<evidence type="ECO:0000313" key="7">
    <source>
        <dbReference type="Proteomes" id="UP000245647"/>
    </source>
</evidence>
<comment type="similarity">
    <text evidence="1">Belongs to the sigma-70 factor family. ECF subfamily.</text>
</comment>
<name>A0A2U2PCR2_9SPHI</name>
<organism evidence="6 7">
    <name type="scientific">Pararcticibacter amylolyticus</name>
    <dbReference type="NCBI Taxonomy" id="2173175"/>
    <lineage>
        <taxon>Bacteria</taxon>
        <taxon>Pseudomonadati</taxon>
        <taxon>Bacteroidota</taxon>
        <taxon>Sphingobacteriia</taxon>
        <taxon>Sphingobacteriales</taxon>
        <taxon>Sphingobacteriaceae</taxon>
        <taxon>Pararcticibacter</taxon>
    </lineage>
</organism>
<keyword evidence="7" id="KW-1185">Reference proteome</keyword>
<sequence>MAEYQTLSDVELAALLKAGDHAAFTEIYERYASLVINFTVKRLHDIAAAKDIVQDVFVALWNYRQTFELKVSLSAYLYRAALNRMLDQLKHEQVKTKHLESLKEFVSIGWEGTDHLARSYNFAAIIEREISALPPRTREIFELRRKQHLSNREIAEKLDLSEQTVETHMKRARKQLRTRLGLFVYLLYLIMY</sequence>
<feature type="domain" description="HTH luxR-type" evidence="5">
    <location>
        <begin position="130"/>
        <end position="186"/>
    </location>
</feature>
<dbReference type="SUPFAM" id="SSF88659">
    <property type="entry name" value="Sigma3 and sigma4 domains of RNA polymerase sigma factors"/>
    <property type="match status" value="1"/>
</dbReference>